<comment type="caution">
    <text evidence="2">The sequence shown here is derived from an EMBL/GenBank/DDBJ whole genome shotgun (WGS) entry which is preliminary data.</text>
</comment>
<name>A0A8T1ZE11_ARASU</name>
<feature type="compositionally biased region" description="Polar residues" evidence="1">
    <location>
        <begin position="55"/>
        <end position="70"/>
    </location>
</feature>
<evidence type="ECO:0000313" key="2">
    <source>
        <dbReference type="EMBL" id="KAG7557455.1"/>
    </source>
</evidence>
<proteinExistence type="predicted"/>
<dbReference type="AlphaFoldDB" id="A0A8T1ZE11"/>
<keyword evidence="3" id="KW-1185">Reference proteome</keyword>
<feature type="compositionally biased region" description="Basic residues" evidence="1">
    <location>
        <begin position="83"/>
        <end position="92"/>
    </location>
</feature>
<sequence>MHHLVSRSENNPVARRSNGPQRLNNSHNHRRKEDPPHKEDTKAKRCRSLEMVPKPSSNHETLKNNRTSMAEHSLPPCEETHRRQQRGRRRSPPRLPARSAANGEAEEADLGLCFLLWSGEKIIAARQSHAREFSLTTEIFLSRARVFFNSRRGPWSSGISFSQMSVRGLKFESLCHHGGTELLQIKIPPYE</sequence>
<organism evidence="2 3">
    <name type="scientific">Arabidopsis suecica</name>
    <name type="common">Swedish thale-cress</name>
    <name type="synonym">Cardaminopsis suecica</name>
    <dbReference type="NCBI Taxonomy" id="45249"/>
    <lineage>
        <taxon>Eukaryota</taxon>
        <taxon>Viridiplantae</taxon>
        <taxon>Streptophyta</taxon>
        <taxon>Embryophyta</taxon>
        <taxon>Tracheophyta</taxon>
        <taxon>Spermatophyta</taxon>
        <taxon>Magnoliopsida</taxon>
        <taxon>eudicotyledons</taxon>
        <taxon>Gunneridae</taxon>
        <taxon>Pentapetalae</taxon>
        <taxon>rosids</taxon>
        <taxon>malvids</taxon>
        <taxon>Brassicales</taxon>
        <taxon>Brassicaceae</taxon>
        <taxon>Camelineae</taxon>
        <taxon>Arabidopsis</taxon>
    </lineage>
</organism>
<gene>
    <name evidence="2" type="ORF">ISN44_As11g034260</name>
</gene>
<reference evidence="2 3" key="1">
    <citation type="submission" date="2020-12" db="EMBL/GenBank/DDBJ databases">
        <title>Concerted genomic and epigenomic changes stabilize Arabidopsis allopolyploids.</title>
        <authorList>
            <person name="Chen Z."/>
        </authorList>
    </citation>
    <scope>NUCLEOTIDE SEQUENCE [LARGE SCALE GENOMIC DNA]</scope>
    <source>
        <strain evidence="2">As9502</strain>
        <tissue evidence="2">Leaf</tissue>
    </source>
</reference>
<feature type="compositionally biased region" description="Basic and acidic residues" evidence="1">
    <location>
        <begin position="31"/>
        <end position="43"/>
    </location>
</feature>
<dbReference type="EMBL" id="JAEFBJ010000011">
    <property type="protein sequence ID" value="KAG7557455.1"/>
    <property type="molecule type" value="Genomic_DNA"/>
</dbReference>
<accession>A0A8T1ZE11</accession>
<evidence type="ECO:0000256" key="1">
    <source>
        <dbReference type="SAM" id="MobiDB-lite"/>
    </source>
</evidence>
<feature type="region of interest" description="Disordered" evidence="1">
    <location>
        <begin position="1"/>
        <end position="102"/>
    </location>
</feature>
<protein>
    <submittedName>
        <fullName evidence="2">Uncharacterized protein</fullName>
    </submittedName>
</protein>
<evidence type="ECO:0000313" key="3">
    <source>
        <dbReference type="Proteomes" id="UP000694251"/>
    </source>
</evidence>
<dbReference type="Proteomes" id="UP000694251">
    <property type="component" value="Chromosome 11"/>
</dbReference>